<feature type="region of interest" description="Disordered" evidence="2">
    <location>
        <begin position="1"/>
        <end position="102"/>
    </location>
</feature>
<dbReference type="PANTHER" id="PTHR34256:SF1">
    <property type="entry name" value="UPF0561 PROTEIN C2ORF68"/>
    <property type="match status" value="1"/>
</dbReference>
<comment type="similarity">
    <text evidence="1">Belongs to the UPF0561 family.</text>
</comment>
<protein>
    <submittedName>
        <fullName evidence="3">Uncharacterized protein</fullName>
    </submittedName>
</protein>
<sequence>MEEGEEPMGLGKTGHGGRLDMSHGFVRHIRRNQMARDDYDKEVKEAKEKQKPRCTPGPSRPKKPDQPVYHPRQGGLKRATSKQEKEESGSSSSNEPDPCGSELFCLEYEADGGEITAVTVCKEDDPELVTAKICSRNKLDPLMRQALKQRIREEMAKRKVQR</sequence>
<evidence type="ECO:0000256" key="1">
    <source>
        <dbReference type="ARBA" id="ARBA00006905"/>
    </source>
</evidence>
<organism evidence="3 4">
    <name type="scientific">Pleurodeles waltl</name>
    <name type="common">Iberian ribbed newt</name>
    <dbReference type="NCBI Taxonomy" id="8319"/>
    <lineage>
        <taxon>Eukaryota</taxon>
        <taxon>Metazoa</taxon>
        <taxon>Chordata</taxon>
        <taxon>Craniata</taxon>
        <taxon>Vertebrata</taxon>
        <taxon>Euteleostomi</taxon>
        <taxon>Amphibia</taxon>
        <taxon>Batrachia</taxon>
        <taxon>Caudata</taxon>
        <taxon>Salamandroidea</taxon>
        <taxon>Salamandridae</taxon>
        <taxon>Pleurodelinae</taxon>
        <taxon>Pleurodeles</taxon>
    </lineage>
</organism>
<accession>A0AAV7LMP9</accession>
<reference evidence="3" key="1">
    <citation type="journal article" date="2022" name="bioRxiv">
        <title>Sequencing and chromosome-scale assembly of the giantPleurodeles waltlgenome.</title>
        <authorList>
            <person name="Brown T."/>
            <person name="Elewa A."/>
            <person name="Iarovenko S."/>
            <person name="Subramanian E."/>
            <person name="Araus A.J."/>
            <person name="Petzold A."/>
            <person name="Susuki M."/>
            <person name="Suzuki K.-i.T."/>
            <person name="Hayashi T."/>
            <person name="Toyoda A."/>
            <person name="Oliveira C."/>
            <person name="Osipova E."/>
            <person name="Leigh N.D."/>
            <person name="Simon A."/>
            <person name="Yun M.H."/>
        </authorList>
    </citation>
    <scope>NUCLEOTIDE SEQUENCE</scope>
    <source>
        <strain evidence="3">20211129_DDA</strain>
        <tissue evidence="3">Liver</tissue>
    </source>
</reference>
<dbReference type="AlphaFoldDB" id="A0AAV7LMP9"/>
<dbReference type="Pfam" id="PF10573">
    <property type="entry name" value="UPF0561"/>
    <property type="match status" value="1"/>
</dbReference>
<dbReference type="EMBL" id="JANPWB010000015">
    <property type="protein sequence ID" value="KAJ1091799.1"/>
    <property type="molecule type" value="Genomic_DNA"/>
</dbReference>
<feature type="compositionally biased region" description="Basic and acidic residues" evidence="2">
    <location>
        <begin position="34"/>
        <end position="51"/>
    </location>
</feature>
<dbReference type="PANTHER" id="PTHR34256">
    <property type="entry name" value="UPF0561 PROTEIN C2ORF68"/>
    <property type="match status" value="1"/>
</dbReference>
<name>A0AAV7LMP9_PLEWA</name>
<dbReference type="Proteomes" id="UP001066276">
    <property type="component" value="Chromosome 11"/>
</dbReference>
<gene>
    <name evidence="3" type="ORF">NDU88_004914</name>
</gene>
<proteinExistence type="inferred from homology"/>
<keyword evidence="4" id="KW-1185">Reference proteome</keyword>
<comment type="caution">
    <text evidence="3">The sequence shown here is derived from an EMBL/GenBank/DDBJ whole genome shotgun (WGS) entry which is preliminary data.</text>
</comment>
<evidence type="ECO:0000313" key="4">
    <source>
        <dbReference type="Proteomes" id="UP001066276"/>
    </source>
</evidence>
<evidence type="ECO:0000256" key="2">
    <source>
        <dbReference type="SAM" id="MobiDB-lite"/>
    </source>
</evidence>
<dbReference type="InterPro" id="IPR018888">
    <property type="entry name" value="UPF0561"/>
</dbReference>
<evidence type="ECO:0000313" key="3">
    <source>
        <dbReference type="EMBL" id="KAJ1091799.1"/>
    </source>
</evidence>